<dbReference type="PANTHER" id="PTHR12911:SF8">
    <property type="entry name" value="KLAROID PROTEIN-RELATED"/>
    <property type="match status" value="1"/>
</dbReference>
<protein>
    <recommendedName>
        <fullName evidence="8">SUN domain-containing protein</fullName>
    </recommendedName>
</protein>
<keyword evidence="3 7" id="KW-1133">Transmembrane helix</keyword>
<dbReference type="PANTHER" id="PTHR12911">
    <property type="entry name" value="SAD1/UNC-84-LIKE PROTEIN-RELATED"/>
    <property type="match status" value="1"/>
</dbReference>
<evidence type="ECO:0000256" key="4">
    <source>
        <dbReference type="ARBA" id="ARBA00023136"/>
    </source>
</evidence>
<feature type="region of interest" description="Disordered" evidence="6">
    <location>
        <begin position="1"/>
        <end position="29"/>
    </location>
</feature>
<keyword evidence="4 7" id="KW-0472">Membrane</keyword>
<evidence type="ECO:0000256" key="3">
    <source>
        <dbReference type="ARBA" id="ARBA00022989"/>
    </source>
</evidence>
<evidence type="ECO:0000313" key="9">
    <source>
        <dbReference type="EMBL" id="KAF2482939.1"/>
    </source>
</evidence>
<dbReference type="GO" id="GO:0034993">
    <property type="term" value="C:meiotic nuclear membrane microtubule tethering complex"/>
    <property type="evidence" value="ECO:0007669"/>
    <property type="project" value="TreeGrafter"/>
</dbReference>
<gene>
    <name evidence="9" type="ORF">BDY17DRAFT_250966</name>
</gene>
<dbReference type="OrthoDB" id="342281at2759"/>
<keyword evidence="2 7" id="KW-0812">Transmembrane</keyword>
<evidence type="ECO:0000259" key="8">
    <source>
        <dbReference type="PROSITE" id="PS51469"/>
    </source>
</evidence>
<feature type="transmembrane region" description="Helical" evidence="7">
    <location>
        <begin position="103"/>
        <end position="122"/>
    </location>
</feature>
<dbReference type="Gene3D" id="2.60.120.260">
    <property type="entry name" value="Galactose-binding domain-like"/>
    <property type="match status" value="1"/>
</dbReference>
<feature type="compositionally biased region" description="Basic residues" evidence="6">
    <location>
        <begin position="1"/>
        <end position="11"/>
    </location>
</feature>
<evidence type="ECO:0000256" key="1">
    <source>
        <dbReference type="ARBA" id="ARBA00004370"/>
    </source>
</evidence>
<dbReference type="InterPro" id="IPR012919">
    <property type="entry name" value="SUN_dom"/>
</dbReference>
<evidence type="ECO:0000313" key="10">
    <source>
        <dbReference type="Proteomes" id="UP000799767"/>
    </source>
</evidence>
<dbReference type="InterPro" id="IPR045119">
    <property type="entry name" value="SUN1-5"/>
</dbReference>
<feature type="coiled-coil region" evidence="5">
    <location>
        <begin position="179"/>
        <end position="206"/>
    </location>
</feature>
<dbReference type="AlphaFoldDB" id="A0A6A6PS60"/>
<keyword evidence="5" id="KW-0175">Coiled coil</keyword>
<comment type="subcellular location">
    <subcellularLocation>
        <location evidence="1">Membrane</location>
    </subcellularLocation>
</comment>
<dbReference type="Proteomes" id="UP000799767">
    <property type="component" value="Unassembled WGS sequence"/>
</dbReference>
<sequence length="574" mass="65119">MEGPQGRRRRLPTATPRAGRRDDASSVIGDATFADRTATALDAGAHYGPFDHDDILEEEEEEEPVRHEPVRRSQPSSLRVFARALPRYVPRLLRSANPALKDLLLLISGFITLTLLVALTPLPSSISPYRDYIFSGVKTSLGIEPSAKLQSAWYQLKHDKLFSDLLPDHNIPEQQFAININYLQRIEELEANMRALEGDMRLTLNSWRVLEQALPSKVVVHVIDGRYEIPEVFWNALQEKLAGETDMTPLWQSYIQGNEREIEHLNQQLISLQLDRAIQSREVVSRDAFIEAIEENNAYMSSNFRDEFRAMQQTHLAEVKALAIRSTQDELQTNPLSFHVSEQLQMLIKANQVRNTYQALRSVNWFSLGNQARINPAHTSTTFYPPRNWLHHVYHQFSPFTTKPHPPTAALSHWNEAGDCWCAKPKSKTDPSISIGIYTNEKIFPEKLILDHVPMEGTLSIKTAPKDIELWASAGSKKTAAKLAKLVREHRRYPDAECDPANRPDARYVCVARGKYDVHEGNHVQVIPVFADMQALGFGVEDFVVRASTNWGGRFTCLYRVRMIGEKAIPDSGV</sequence>
<reference evidence="9" key="1">
    <citation type="journal article" date="2020" name="Stud. Mycol.">
        <title>101 Dothideomycetes genomes: a test case for predicting lifestyles and emergence of pathogens.</title>
        <authorList>
            <person name="Haridas S."/>
            <person name="Albert R."/>
            <person name="Binder M."/>
            <person name="Bloem J."/>
            <person name="Labutti K."/>
            <person name="Salamov A."/>
            <person name="Andreopoulos B."/>
            <person name="Baker S."/>
            <person name="Barry K."/>
            <person name="Bills G."/>
            <person name="Bluhm B."/>
            <person name="Cannon C."/>
            <person name="Castanera R."/>
            <person name="Culley D."/>
            <person name="Daum C."/>
            <person name="Ezra D."/>
            <person name="Gonzalez J."/>
            <person name="Henrissat B."/>
            <person name="Kuo A."/>
            <person name="Liang C."/>
            <person name="Lipzen A."/>
            <person name="Lutzoni F."/>
            <person name="Magnuson J."/>
            <person name="Mondo S."/>
            <person name="Nolan M."/>
            <person name="Ohm R."/>
            <person name="Pangilinan J."/>
            <person name="Park H.-J."/>
            <person name="Ramirez L."/>
            <person name="Alfaro M."/>
            <person name="Sun H."/>
            <person name="Tritt A."/>
            <person name="Yoshinaga Y."/>
            <person name="Zwiers L.-H."/>
            <person name="Turgeon B."/>
            <person name="Goodwin S."/>
            <person name="Spatafora J."/>
            <person name="Crous P."/>
            <person name="Grigoriev I."/>
        </authorList>
    </citation>
    <scope>NUCLEOTIDE SEQUENCE</scope>
    <source>
        <strain evidence="9">CBS 113389</strain>
    </source>
</reference>
<accession>A0A6A6PS60</accession>
<dbReference type="GeneID" id="54472126"/>
<evidence type="ECO:0000256" key="6">
    <source>
        <dbReference type="SAM" id="MobiDB-lite"/>
    </source>
</evidence>
<dbReference type="EMBL" id="MU001635">
    <property type="protein sequence ID" value="KAF2482939.1"/>
    <property type="molecule type" value="Genomic_DNA"/>
</dbReference>
<organism evidence="9 10">
    <name type="scientific">Neohortaea acidophila</name>
    <dbReference type="NCBI Taxonomy" id="245834"/>
    <lineage>
        <taxon>Eukaryota</taxon>
        <taxon>Fungi</taxon>
        <taxon>Dikarya</taxon>
        <taxon>Ascomycota</taxon>
        <taxon>Pezizomycotina</taxon>
        <taxon>Dothideomycetes</taxon>
        <taxon>Dothideomycetidae</taxon>
        <taxon>Mycosphaerellales</taxon>
        <taxon>Teratosphaeriaceae</taxon>
        <taxon>Neohortaea</taxon>
    </lineage>
</organism>
<proteinExistence type="predicted"/>
<evidence type="ECO:0000256" key="2">
    <source>
        <dbReference type="ARBA" id="ARBA00022692"/>
    </source>
</evidence>
<dbReference type="PROSITE" id="PS51469">
    <property type="entry name" value="SUN"/>
    <property type="match status" value="1"/>
</dbReference>
<dbReference type="GO" id="GO:0043495">
    <property type="term" value="F:protein-membrane adaptor activity"/>
    <property type="evidence" value="ECO:0007669"/>
    <property type="project" value="TreeGrafter"/>
</dbReference>
<name>A0A6A6PS60_9PEZI</name>
<feature type="domain" description="SUN" evidence="8">
    <location>
        <begin position="371"/>
        <end position="568"/>
    </location>
</feature>
<evidence type="ECO:0000256" key="5">
    <source>
        <dbReference type="SAM" id="Coils"/>
    </source>
</evidence>
<keyword evidence="10" id="KW-1185">Reference proteome</keyword>
<evidence type="ECO:0000256" key="7">
    <source>
        <dbReference type="SAM" id="Phobius"/>
    </source>
</evidence>
<dbReference type="RefSeq" id="XP_033589509.1">
    <property type="nucleotide sequence ID" value="XM_033731124.1"/>
</dbReference>